<evidence type="ECO:0000313" key="1">
    <source>
        <dbReference type="EMBL" id="MCU6699078.1"/>
    </source>
</evidence>
<name>A0ABT2S3B0_9FIRM</name>
<organism evidence="1 2">
    <name type="scientific">Dorea ammoniilytica</name>
    <dbReference type="NCBI Taxonomy" id="2981788"/>
    <lineage>
        <taxon>Bacteria</taxon>
        <taxon>Bacillati</taxon>
        <taxon>Bacillota</taxon>
        <taxon>Clostridia</taxon>
        <taxon>Lachnospirales</taxon>
        <taxon>Lachnospiraceae</taxon>
        <taxon>Dorea</taxon>
    </lineage>
</organism>
<comment type="caution">
    <text evidence="1">The sequence shown here is derived from an EMBL/GenBank/DDBJ whole genome shotgun (WGS) entry which is preliminary data.</text>
</comment>
<accession>A0ABT2S3B0</accession>
<evidence type="ECO:0000313" key="2">
    <source>
        <dbReference type="Proteomes" id="UP001207605"/>
    </source>
</evidence>
<proteinExistence type="predicted"/>
<keyword evidence="2" id="KW-1185">Reference proteome</keyword>
<dbReference type="EMBL" id="JAOQJV010000002">
    <property type="protein sequence ID" value="MCU6699078.1"/>
    <property type="molecule type" value="Genomic_DNA"/>
</dbReference>
<gene>
    <name evidence="1" type="ORF">OCV65_02305</name>
</gene>
<dbReference type="Proteomes" id="UP001207605">
    <property type="component" value="Unassembled WGS sequence"/>
</dbReference>
<sequence>MIPFEYDASWKHYDPASYNGLDEIEYCYAATECYVPLVKDGRWEMRDSKNEVIIPSGTFEEILPVHNRKCWVKKDGKWGVIQFDQDEK</sequence>
<reference evidence="1 2" key="1">
    <citation type="journal article" date="2021" name="ISME Commun">
        <title>Automated analysis of genomic sequences facilitates high-throughput and comprehensive description of bacteria.</title>
        <authorList>
            <person name="Hitch T.C.A."/>
        </authorList>
    </citation>
    <scope>NUCLEOTIDE SEQUENCE [LARGE SCALE GENOMIC DNA]</scope>
    <source>
        <strain evidence="1 2">Sanger_02</strain>
    </source>
</reference>
<protein>
    <submittedName>
        <fullName evidence="1">WG repeat-containing protein</fullName>
    </submittedName>
</protein>